<evidence type="ECO:0000256" key="2">
    <source>
        <dbReference type="ARBA" id="ARBA00022741"/>
    </source>
</evidence>
<accession>A5GEJ7</accession>
<dbReference type="InterPro" id="IPR015854">
    <property type="entry name" value="ABC_transpr_LolD-like"/>
</dbReference>
<dbReference type="GO" id="GO:0022857">
    <property type="term" value="F:transmembrane transporter activity"/>
    <property type="evidence" value="ECO:0007669"/>
    <property type="project" value="TreeGrafter"/>
</dbReference>
<evidence type="ECO:0000313" key="7">
    <source>
        <dbReference type="Proteomes" id="UP000006695"/>
    </source>
</evidence>
<dbReference type="HOGENOM" id="CLU_000604_1_22_7"/>
<dbReference type="EMBL" id="CP000698">
    <property type="protein sequence ID" value="ABQ25852.1"/>
    <property type="molecule type" value="Genomic_DNA"/>
</dbReference>
<gene>
    <name evidence="6" type="ordered locus">Gura_1657</name>
</gene>
<dbReference type="GO" id="GO:0016887">
    <property type="term" value="F:ATP hydrolysis activity"/>
    <property type="evidence" value="ECO:0007669"/>
    <property type="project" value="InterPro"/>
</dbReference>
<dbReference type="SMART" id="SM00382">
    <property type="entry name" value="AAA"/>
    <property type="match status" value="1"/>
</dbReference>
<keyword evidence="1" id="KW-0813">Transport</keyword>
<evidence type="ECO:0000256" key="3">
    <source>
        <dbReference type="ARBA" id="ARBA00022840"/>
    </source>
</evidence>
<dbReference type="PROSITE" id="PS00211">
    <property type="entry name" value="ABC_TRANSPORTER_1"/>
    <property type="match status" value="1"/>
</dbReference>
<organism evidence="6 7">
    <name type="scientific">Geotalea uraniireducens (strain Rf4)</name>
    <name type="common">Geobacter uraniireducens</name>
    <dbReference type="NCBI Taxonomy" id="351605"/>
    <lineage>
        <taxon>Bacteria</taxon>
        <taxon>Pseudomonadati</taxon>
        <taxon>Thermodesulfobacteriota</taxon>
        <taxon>Desulfuromonadia</taxon>
        <taxon>Geobacterales</taxon>
        <taxon>Geobacteraceae</taxon>
        <taxon>Geotalea</taxon>
    </lineage>
</organism>
<dbReference type="PROSITE" id="PS50893">
    <property type="entry name" value="ABC_TRANSPORTER_2"/>
    <property type="match status" value="1"/>
</dbReference>
<keyword evidence="7" id="KW-1185">Reference proteome</keyword>
<dbReference type="InterPro" id="IPR003439">
    <property type="entry name" value="ABC_transporter-like_ATP-bd"/>
</dbReference>
<evidence type="ECO:0000256" key="1">
    <source>
        <dbReference type="ARBA" id="ARBA00022448"/>
    </source>
</evidence>
<dbReference type="Pfam" id="PF00005">
    <property type="entry name" value="ABC_tran"/>
    <property type="match status" value="1"/>
</dbReference>
<dbReference type="PANTHER" id="PTHR24220">
    <property type="entry name" value="IMPORT ATP-BINDING PROTEIN"/>
    <property type="match status" value="1"/>
</dbReference>
<sequence length="258" mass="27717">MHFRPFSPPLGLRGGWEGLAIRPQRRSLTMLKLCDVIKTYDGKSEVTALTGINLTIGIGEMVAIMGPSGSGKSTLLNLLGGLDVPTSGQVVVAGKDLAKENEKERSLFRRSKVSYIFQAYHLMPTLKVSQNVALPLHLAGVPAGEITRKVAQVLREVGLEGRVNHLPDALSGGERQRVAIARALVTGAPLLLADEPTGNLDTARGEEILNLLRSIHREHGTTIVMVTHDNHAASACERLIKLRDGRVEGDSYVAGGGR</sequence>
<dbReference type="GO" id="GO:0098796">
    <property type="term" value="C:membrane protein complex"/>
    <property type="evidence" value="ECO:0007669"/>
    <property type="project" value="UniProtKB-ARBA"/>
</dbReference>
<name>A5GEJ7_GEOUR</name>
<dbReference type="CDD" id="cd03255">
    <property type="entry name" value="ABC_MJ0796_LolCDE_FtsE"/>
    <property type="match status" value="1"/>
</dbReference>
<dbReference type="AlphaFoldDB" id="A5GEJ7"/>
<evidence type="ECO:0000259" key="5">
    <source>
        <dbReference type="PROSITE" id="PS50893"/>
    </source>
</evidence>
<evidence type="ECO:0000313" key="6">
    <source>
        <dbReference type="EMBL" id="ABQ25852.1"/>
    </source>
</evidence>
<dbReference type="Gene3D" id="3.40.50.300">
    <property type="entry name" value="P-loop containing nucleotide triphosphate hydrolases"/>
    <property type="match status" value="1"/>
</dbReference>
<dbReference type="GO" id="GO:0005886">
    <property type="term" value="C:plasma membrane"/>
    <property type="evidence" value="ECO:0007669"/>
    <property type="project" value="TreeGrafter"/>
</dbReference>
<comment type="similarity">
    <text evidence="4">Belongs to the ABC transporter superfamily. Macrolide exporter (TC 3.A.1.122) family.</text>
</comment>
<keyword evidence="3" id="KW-0067">ATP-binding</keyword>
<dbReference type="FunFam" id="3.40.50.300:FF:000032">
    <property type="entry name" value="Export ABC transporter ATP-binding protein"/>
    <property type="match status" value="1"/>
</dbReference>
<dbReference type="SUPFAM" id="SSF52540">
    <property type="entry name" value="P-loop containing nucleoside triphosphate hydrolases"/>
    <property type="match status" value="1"/>
</dbReference>
<dbReference type="GO" id="GO:0005524">
    <property type="term" value="F:ATP binding"/>
    <property type="evidence" value="ECO:0007669"/>
    <property type="project" value="UniProtKB-KW"/>
</dbReference>
<feature type="domain" description="ABC transporter" evidence="5">
    <location>
        <begin position="31"/>
        <end position="257"/>
    </location>
</feature>
<dbReference type="InterPro" id="IPR017911">
    <property type="entry name" value="MacB-like_ATP-bd"/>
</dbReference>
<protein>
    <submittedName>
        <fullName evidence="6">ABC transporter related protein</fullName>
    </submittedName>
</protein>
<dbReference type="Proteomes" id="UP000006695">
    <property type="component" value="Chromosome"/>
</dbReference>
<evidence type="ECO:0000256" key="4">
    <source>
        <dbReference type="ARBA" id="ARBA00038388"/>
    </source>
</evidence>
<reference evidence="6 7" key="1">
    <citation type="submission" date="2007-05" db="EMBL/GenBank/DDBJ databases">
        <title>Complete sequence of Geobacter uraniireducens Rf4.</title>
        <authorList>
            <consortium name="US DOE Joint Genome Institute"/>
            <person name="Copeland A."/>
            <person name="Lucas S."/>
            <person name="Lapidus A."/>
            <person name="Barry K."/>
            <person name="Detter J.C."/>
            <person name="Glavina del Rio T."/>
            <person name="Hammon N."/>
            <person name="Israni S."/>
            <person name="Dalin E."/>
            <person name="Tice H."/>
            <person name="Pitluck S."/>
            <person name="Chertkov O."/>
            <person name="Brettin T."/>
            <person name="Bruce D."/>
            <person name="Han C."/>
            <person name="Schmutz J."/>
            <person name="Larimer F."/>
            <person name="Land M."/>
            <person name="Hauser L."/>
            <person name="Kyrpides N."/>
            <person name="Mikhailova N."/>
            <person name="Shelobolina E."/>
            <person name="Aklujkar M."/>
            <person name="Lovley D."/>
            <person name="Richardson P."/>
        </authorList>
    </citation>
    <scope>NUCLEOTIDE SEQUENCE [LARGE SCALE GENOMIC DNA]</scope>
    <source>
        <strain evidence="6 7">Rf4</strain>
    </source>
</reference>
<keyword evidence="2" id="KW-0547">Nucleotide-binding</keyword>
<dbReference type="InterPro" id="IPR027417">
    <property type="entry name" value="P-loop_NTPase"/>
</dbReference>
<dbReference type="PANTHER" id="PTHR24220:SF86">
    <property type="entry name" value="ABC TRANSPORTER ABCH.1"/>
    <property type="match status" value="1"/>
</dbReference>
<proteinExistence type="inferred from homology"/>
<dbReference type="InterPro" id="IPR003593">
    <property type="entry name" value="AAA+_ATPase"/>
</dbReference>
<dbReference type="STRING" id="351605.Gura_1657"/>
<dbReference type="KEGG" id="gur:Gura_1657"/>
<dbReference type="InterPro" id="IPR017871">
    <property type="entry name" value="ABC_transporter-like_CS"/>
</dbReference>